<proteinExistence type="predicted"/>
<name>A0AAE0TWU0_9PEZI</name>
<evidence type="ECO:0000313" key="2">
    <source>
        <dbReference type="EMBL" id="KAK3382509.1"/>
    </source>
</evidence>
<keyword evidence="3" id="KW-1185">Reference proteome</keyword>
<accession>A0AAE0TWU0</accession>
<sequence>MKPAARPGPLSLIPLPLSGTRILKRQTCHLFSVMLSSPARTLQIAVALLCSAARTHTVPSVKVPASAIGAGGWASLCPVRVPVRSGHLRAPTPASGQGMPRWPEGSSDGSARVGALSVQPEGQHFTRVGADENGVPQRAEDGRSWWMWQFSTAAGACPLHCCACCVEASWKVRVPHLQFQRCQRRSTALQGKWARSSGEKFCWLHFRAAKFEFLPSKVSGAEAAAARWSRIGAHRREI</sequence>
<gene>
    <name evidence="2" type="ORF">B0T24DRAFT_601866</name>
</gene>
<organism evidence="2 3">
    <name type="scientific">Lasiosphaeria ovina</name>
    <dbReference type="NCBI Taxonomy" id="92902"/>
    <lineage>
        <taxon>Eukaryota</taxon>
        <taxon>Fungi</taxon>
        <taxon>Dikarya</taxon>
        <taxon>Ascomycota</taxon>
        <taxon>Pezizomycotina</taxon>
        <taxon>Sordariomycetes</taxon>
        <taxon>Sordariomycetidae</taxon>
        <taxon>Sordariales</taxon>
        <taxon>Lasiosphaeriaceae</taxon>
        <taxon>Lasiosphaeria</taxon>
    </lineage>
</organism>
<evidence type="ECO:0000313" key="3">
    <source>
        <dbReference type="Proteomes" id="UP001287356"/>
    </source>
</evidence>
<dbReference type="Proteomes" id="UP001287356">
    <property type="component" value="Unassembled WGS sequence"/>
</dbReference>
<comment type="caution">
    <text evidence="2">The sequence shown here is derived from an EMBL/GenBank/DDBJ whole genome shotgun (WGS) entry which is preliminary data.</text>
</comment>
<dbReference type="EMBL" id="JAULSN010000001">
    <property type="protein sequence ID" value="KAK3382509.1"/>
    <property type="molecule type" value="Genomic_DNA"/>
</dbReference>
<dbReference type="AlphaFoldDB" id="A0AAE0TWU0"/>
<evidence type="ECO:0000256" key="1">
    <source>
        <dbReference type="SAM" id="MobiDB-lite"/>
    </source>
</evidence>
<reference evidence="2" key="2">
    <citation type="submission" date="2023-06" db="EMBL/GenBank/DDBJ databases">
        <authorList>
            <consortium name="Lawrence Berkeley National Laboratory"/>
            <person name="Haridas S."/>
            <person name="Hensen N."/>
            <person name="Bonometti L."/>
            <person name="Westerberg I."/>
            <person name="Brannstrom I.O."/>
            <person name="Guillou S."/>
            <person name="Cros-Aarteil S."/>
            <person name="Calhoun S."/>
            <person name="Kuo A."/>
            <person name="Mondo S."/>
            <person name="Pangilinan J."/>
            <person name="Riley R."/>
            <person name="Labutti K."/>
            <person name="Andreopoulos B."/>
            <person name="Lipzen A."/>
            <person name="Chen C."/>
            <person name="Yanf M."/>
            <person name="Daum C."/>
            <person name="Ng V."/>
            <person name="Clum A."/>
            <person name="Steindorff A."/>
            <person name="Ohm R."/>
            <person name="Martin F."/>
            <person name="Silar P."/>
            <person name="Natvig D."/>
            <person name="Lalanne C."/>
            <person name="Gautier V."/>
            <person name="Ament-Velasquez S.L."/>
            <person name="Kruys A."/>
            <person name="Hutchinson M.I."/>
            <person name="Powell A.J."/>
            <person name="Barry K."/>
            <person name="Miller A.N."/>
            <person name="Grigoriev I.V."/>
            <person name="Debuchy R."/>
            <person name="Gladieux P."/>
            <person name="Thoren M.H."/>
            <person name="Johannesson H."/>
        </authorList>
    </citation>
    <scope>NUCLEOTIDE SEQUENCE</scope>
    <source>
        <strain evidence="2">CBS 958.72</strain>
    </source>
</reference>
<feature type="region of interest" description="Disordered" evidence="1">
    <location>
        <begin position="88"/>
        <end position="112"/>
    </location>
</feature>
<reference evidence="2" key="1">
    <citation type="journal article" date="2023" name="Mol. Phylogenet. Evol.">
        <title>Genome-scale phylogeny and comparative genomics of the fungal order Sordariales.</title>
        <authorList>
            <person name="Hensen N."/>
            <person name="Bonometti L."/>
            <person name="Westerberg I."/>
            <person name="Brannstrom I.O."/>
            <person name="Guillou S."/>
            <person name="Cros-Aarteil S."/>
            <person name="Calhoun S."/>
            <person name="Haridas S."/>
            <person name="Kuo A."/>
            <person name="Mondo S."/>
            <person name="Pangilinan J."/>
            <person name="Riley R."/>
            <person name="LaButti K."/>
            <person name="Andreopoulos B."/>
            <person name="Lipzen A."/>
            <person name="Chen C."/>
            <person name="Yan M."/>
            <person name="Daum C."/>
            <person name="Ng V."/>
            <person name="Clum A."/>
            <person name="Steindorff A."/>
            <person name="Ohm R.A."/>
            <person name="Martin F."/>
            <person name="Silar P."/>
            <person name="Natvig D.O."/>
            <person name="Lalanne C."/>
            <person name="Gautier V."/>
            <person name="Ament-Velasquez S.L."/>
            <person name="Kruys A."/>
            <person name="Hutchinson M.I."/>
            <person name="Powell A.J."/>
            <person name="Barry K."/>
            <person name="Miller A.N."/>
            <person name="Grigoriev I.V."/>
            <person name="Debuchy R."/>
            <person name="Gladieux P."/>
            <person name="Hiltunen Thoren M."/>
            <person name="Johannesson H."/>
        </authorList>
    </citation>
    <scope>NUCLEOTIDE SEQUENCE</scope>
    <source>
        <strain evidence="2">CBS 958.72</strain>
    </source>
</reference>
<protein>
    <submittedName>
        <fullName evidence="2">Uncharacterized protein</fullName>
    </submittedName>
</protein>